<dbReference type="EMBL" id="SNWX01000009">
    <property type="protein sequence ID" value="TDO91330.1"/>
    <property type="molecule type" value="Genomic_DNA"/>
</dbReference>
<dbReference type="InterPro" id="IPR023232">
    <property type="entry name" value="Glyco_hydro_2_AS"/>
</dbReference>
<dbReference type="InterPro" id="IPR006102">
    <property type="entry name" value="Ig-like_GH2"/>
</dbReference>
<dbReference type="SUPFAM" id="SSF49785">
    <property type="entry name" value="Galactose-binding domain-like"/>
    <property type="match status" value="1"/>
</dbReference>
<sequence length="585" mass="68075">MAKDQKEEYSHIHDDNFMDKYQGKELTNDLNCEARDPFITLDGDWNYSIDIYDSFLREEWYTGEAGHEGGPKDFSFSEWETMELPASWNNEAEELSYYEGSVIFHREFQQVKTNNDKVFLRIGAINYESLIFINKHYVGKHSGGFTPFTADITEYLEKNNKILVLVNNDRKKDRIPSLITDWFNYGGIYREVEIYKVPEKQISDYFSYLVPDGEYNKIKVSVETNGSEGEKVEVKIGNLIDDELKLNSEGKAEKVFEVKKLKLWSTDNPYLYNITLSYNGDVINDQIGFRQVEVEGNDILVNGEKIFLKGVSAHEDSVKNGKALTEAERLETLKLASDMNCNFMRLAHYPHHENMSKLADKLGILLWEEIPVYWSISFDKEEVLANGKKQLRELINRDKNRASVIIWSVGNENPDTEARYNFMSSLIDEAKKIDPSRLTSAACLLNLDKMEITDRLQDKVDVIGINEYFEWYYGTFDDLEHLVSTEIDKPVIVSEFGGSAAPDKHGEKNELWTEENQKRIYQKQLELLTGCEWVAGLTPWILYDFKTPKRINKYQQMYNLKGLVSKDKKYKKLAYYVVQEFYNKL</sequence>
<dbReference type="Pfam" id="PF02836">
    <property type="entry name" value="Glyco_hydro_2_C"/>
    <property type="match status" value="1"/>
</dbReference>
<evidence type="ECO:0000256" key="5">
    <source>
        <dbReference type="ARBA" id="ARBA00023295"/>
    </source>
</evidence>
<dbReference type="GO" id="GO:0005975">
    <property type="term" value="P:carbohydrate metabolic process"/>
    <property type="evidence" value="ECO:0007669"/>
    <property type="project" value="InterPro"/>
</dbReference>
<dbReference type="GO" id="GO:0019391">
    <property type="term" value="P:glucuronoside catabolic process"/>
    <property type="evidence" value="ECO:0007669"/>
    <property type="project" value="TreeGrafter"/>
</dbReference>
<accession>A0A4R6LVG7</accession>
<dbReference type="Pfam" id="PF00703">
    <property type="entry name" value="Glyco_hydro_2"/>
    <property type="match status" value="1"/>
</dbReference>
<dbReference type="Gene3D" id="2.60.120.260">
    <property type="entry name" value="Galactose-binding domain-like"/>
    <property type="match status" value="1"/>
</dbReference>
<protein>
    <recommendedName>
        <fullName evidence="3">Beta-glucuronidase</fullName>
        <ecNumber evidence="2">3.2.1.31</ecNumber>
    </recommendedName>
</protein>
<evidence type="ECO:0000313" key="10">
    <source>
        <dbReference type="Proteomes" id="UP000295064"/>
    </source>
</evidence>
<dbReference type="Pfam" id="PF02837">
    <property type="entry name" value="Glyco_hydro_2_N"/>
    <property type="match status" value="1"/>
</dbReference>
<dbReference type="SUPFAM" id="SSF51445">
    <property type="entry name" value="(Trans)glycosidases"/>
    <property type="match status" value="1"/>
</dbReference>
<feature type="domain" description="Glycosyl hydrolases family 2 sugar binding" evidence="8">
    <location>
        <begin position="40"/>
        <end position="198"/>
    </location>
</feature>
<dbReference type="Gene3D" id="2.60.40.10">
    <property type="entry name" value="Immunoglobulins"/>
    <property type="match status" value="1"/>
</dbReference>
<dbReference type="PROSITE" id="PS00608">
    <property type="entry name" value="GLYCOSYL_HYDROL_F2_2"/>
    <property type="match status" value="1"/>
</dbReference>
<dbReference type="PANTHER" id="PTHR10066">
    <property type="entry name" value="BETA-GLUCURONIDASE"/>
    <property type="match status" value="1"/>
</dbReference>
<name>A0A4R6LVG7_9FIRM</name>
<reference evidence="9 10" key="1">
    <citation type="submission" date="2019-03" db="EMBL/GenBank/DDBJ databases">
        <title>Subsurface microbial communities from deep shales in Ohio and West Virginia, USA.</title>
        <authorList>
            <person name="Wrighton K."/>
        </authorList>
    </citation>
    <scope>NUCLEOTIDE SEQUENCE [LARGE SCALE GENOMIC DNA]</scope>
    <source>
        <strain evidence="9 10">MA284_T2</strain>
    </source>
</reference>
<evidence type="ECO:0000256" key="3">
    <source>
        <dbReference type="ARBA" id="ARBA00016205"/>
    </source>
</evidence>
<dbReference type="PRINTS" id="PR00132">
    <property type="entry name" value="GLHYDRLASE2"/>
</dbReference>
<dbReference type="InterPro" id="IPR006101">
    <property type="entry name" value="Glyco_hydro_2"/>
</dbReference>
<comment type="caution">
    <text evidence="9">The sequence shown here is derived from an EMBL/GenBank/DDBJ whole genome shotgun (WGS) entry which is preliminary data.</text>
</comment>
<evidence type="ECO:0000259" key="8">
    <source>
        <dbReference type="Pfam" id="PF02837"/>
    </source>
</evidence>
<dbReference type="InterPro" id="IPR017853">
    <property type="entry name" value="GH"/>
</dbReference>
<feature type="domain" description="Glycoside hydrolase family 2 catalytic" evidence="7">
    <location>
        <begin position="292"/>
        <end position="580"/>
    </location>
</feature>
<dbReference type="Proteomes" id="UP000295064">
    <property type="component" value="Unassembled WGS sequence"/>
</dbReference>
<evidence type="ECO:0000256" key="2">
    <source>
        <dbReference type="ARBA" id="ARBA00012761"/>
    </source>
</evidence>
<dbReference type="SUPFAM" id="SSF49303">
    <property type="entry name" value="beta-Galactosidase/glucuronidase domain"/>
    <property type="match status" value="1"/>
</dbReference>
<dbReference type="AlphaFoldDB" id="A0A4R6LVG7"/>
<dbReference type="RefSeq" id="WP_133514889.1">
    <property type="nucleotide sequence ID" value="NZ_SNWX01000009.1"/>
</dbReference>
<dbReference type="PANTHER" id="PTHR10066:SF67">
    <property type="entry name" value="BETA-GLUCURONIDASE"/>
    <property type="match status" value="1"/>
</dbReference>
<dbReference type="InterPro" id="IPR008979">
    <property type="entry name" value="Galactose-bd-like_sf"/>
</dbReference>
<feature type="domain" description="Glycoside hydrolase family 2 immunoglobulin-like beta-sandwich" evidence="6">
    <location>
        <begin position="209"/>
        <end position="290"/>
    </location>
</feature>
<gene>
    <name evidence="9" type="ORF">DFR79_10978</name>
</gene>
<dbReference type="GO" id="GO:0004566">
    <property type="term" value="F:beta-glucuronidase activity"/>
    <property type="evidence" value="ECO:0007669"/>
    <property type="project" value="UniProtKB-EC"/>
</dbReference>
<evidence type="ECO:0000259" key="6">
    <source>
        <dbReference type="Pfam" id="PF00703"/>
    </source>
</evidence>
<evidence type="ECO:0000259" key="7">
    <source>
        <dbReference type="Pfam" id="PF02836"/>
    </source>
</evidence>
<dbReference type="InterPro" id="IPR006104">
    <property type="entry name" value="Glyco_hydro_2_N"/>
</dbReference>
<evidence type="ECO:0000256" key="4">
    <source>
        <dbReference type="ARBA" id="ARBA00022801"/>
    </source>
</evidence>
<keyword evidence="4" id="KW-0378">Hydrolase</keyword>
<dbReference type="Gene3D" id="3.20.20.80">
    <property type="entry name" value="Glycosidases"/>
    <property type="match status" value="1"/>
</dbReference>
<evidence type="ECO:0000256" key="1">
    <source>
        <dbReference type="ARBA" id="ARBA00007401"/>
    </source>
</evidence>
<keyword evidence="5" id="KW-0326">Glycosidase</keyword>
<evidence type="ECO:0000313" key="9">
    <source>
        <dbReference type="EMBL" id="TDO91330.1"/>
    </source>
</evidence>
<organism evidence="9 10">
    <name type="scientific">Halanaerobium saccharolyticum</name>
    <dbReference type="NCBI Taxonomy" id="43595"/>
    <lineage>
        <taxon>Bacteria</taxon>
        <taxon>Bacillati</taxon>
        <taxon>Bacillota</taxon>
        <taxon>Clostridia</taxon>
        <taxon>Halanaerobiales</taxon>
        <taxon>Halanaerobiaceae</taxon>
        <taxon>Halanaerobium</taxon>
    </lineage>
</organism>
<dbReference type="InterPro" id="IPR036156">
    <property type="entry name" value="Beta-gal/glucu_dom_sf"/>
</dbReference>
<proteinExistence type="inferred from homology"/>
<comment type="similarity">
    <text evidence="1">Belongs to the glycosyl hydrolase 2 family.</text>
</comment>
<dbReference type="GO" id="GO:0030246">
    <property type="term" value="F:carbohydrate binding"/>
    <property type="evidence" value="ECO:0007669"/>
    <property type="project" value="TreeGrafter"/>
</dbReference>
<dbReference type="InterPro" id="IPR006103">
    <property type="entry name" value="Glyco_hydro_2_cat"/>
</dbReference>
<dbReference type="InterPro" id="IPR013783">
    <property type="entry name" value="Ig-like_fold"/>
</dbReference>
<dbReference type="EC" id="3.2.1.31" evidence="2"/>
<dbReference type="OrthoDB" id="9762066at2"/>